<evidence type="ECO:0000256" key="1">
    <source>
        <dbReference type="SAM" id="MobiDB-lite"/>
    </source>
</evidence>
<dbReference type="AlphaFoldDB" id="A0A7W5UTW4"/>
<dbReference type="Proteomes" id="UP000579945">
    <property type="component" value="Unassembled WGS sequence"/>
</dbReference>
<gene>
    <name evidence="2" type="ORF">FHR33_000342</name>
</gene>
<accession>A0A7W5UTW4</accession>
<sequence length="50" mass="5537">MSIITEILTGILLLLAALISAAALWVGPPRSHADRHRRNGSWTQFPDDRV</sequence>
<comment type="caution">
    <text evidence="2">The sequence shown here is derived from an EMBL/GenBank/DDBJ whole genome shotgun (WGS) entry which is preliminary data.</text>
</comment>
<reference evidence="2 3" key="1">
    <citation type="submission" date="2020-08" db="EMBL/GenBank/DDBJ databases">
        <title>Sequencing the genomes of 1000 actinobacteria strains.</title>
        <authorList>
            <person name="Klenk H.-P."/>
        </authorList>
    </citation>
    <scope>NUCLEOTIDE SEQUENCE [LARGE SCALE GENOMIC DNA]</scope>
    <source>
        <strain evidence="2 3">DSM 44320</strain>
    </source>
</reference>
<dbReference type="GeneID" id="95386993"/>
<protein>
    <submittedName>
        <fullName evidence="2">Uncharacterized protein</fullName>
    </submittedName>
</protein>
<dbReference type="EMBL" id="JACIBV010000001">
    <property type="protein sequence ID" value="MBB3724482.1"/>
    <property type="molecule type" value="Genomic_DNA"/>
</dbReference>
<name>A0A7W5UTW4_9ACTN</name>
<evidence type="ECO:0000313" key="3">
    <source>
        <dbReference type="Proteomes" id="UP000579945"/>
    </source>
</evidence>
<feature type="region of interest" description="Disordered" evidence="1">
    <location>
        <begin position="29"/>
        <end position="50"/>
    </location>
</feature>
<evidence type="ECO:0000313" key="2">
    <source>
        <dbReference type="EMBL" id="MBB3724482.1"/>
    </source>
</evidence>
<proteinExistence type="predicted"/>
<dbReference type="RefSeq" id="WP_183642513.1">
    <property type="nucleotide sequence ID" value="NZ_BAAAXX010000054.1"/>
</dbReference>
<keyword evidence="3" id="KW-1185">Reference proteome</keyword>
<organism evidence="2 3">
    <name type="scientific">Nonomuraea dietziae</name>
    <dbReference type="NCBI Taxonomy" id="65515"/>
    <lineage>
        <taxon>Bacteria</taxon>
        <taxon>Bacillati</taxon>
        <taxon>Actinomycetota</taxon>
        <taxon>Actinomycetes</taxon>
        <taxon>Streptosporangiales</taxon>
        <taxon>Streptosporangiaceae</taxon>
        <taxon>Nonomuraea</taxon>
    </lineage>
</organism>